<dbReference type="Gene3D" id="3.40.30.10">
    <property type="entry name" value="Glutaredoxin"/>
    <property type="match status" value="1"/>
</dbReference>
<protein>
    <submittedName>
        <fullName evidence="2">Predicted dithiol-disulfide isomerase, DsbA family</fullName>
    </submittedName>
</protein>
<dbReference type="GO" id="GO:0016853">
    <property type="term" value="F:isomerase activity"/>
    <property type="evidence" value="ECO:0007669"/>
    <property type="project" value="UniProtKB-KW"/>
</dbReference>
<keyword evidence="2" id="KW-0413">Isomerase</keyword>
<dbReference type="RefSeq" id="WP_074566486.1">
    <property type="nucleotide sequence ID" value="NZ_FNGX01000002.1"/>
</dbReference>
<reference evidence="2 3" key="1">
    <citation type="submission" date="2016-10" db="EMBL/GenBank/DDBJ databases">
        <authorList>
            <person name="de Groot N.N."/>
        </authorList>
    </citation>
    <scope>NUCLEOTIDE SEQUENCE [LARGE SCALE GENOMIC DNA]</scope>
    <source>
        <strain evidence="2 3">Sb09</strain>
    </source>
</reference>
<name>A0A1G9K3D0_STREI</name>
<proteinExistence type="predicted"/>
<organism evidence="2 3">
    <name type="scientific">Streptococcus equinus</name>
    <name type="common">Streptococcus bovis</name>
    <dbReference type="NCBI Taxonomy" id="1335"/>
    <lineage>
        <taxon>Bacteria</taxon>
        <taxon>Bacillati</taxon>
        <taxon>Bacillota</taxon>
        <taxon>Bacilli</taxon>
        <taxon>Lactobacillales</taxon>
        <taxon>Streptococcaceae</taxon>
        <taxon>Streptococcus</taxon>
    </lineage>
</organism>
<dbReference type="AlphaFoldDB" id="A0A1G9K3D0"/>
<accession>A0A1G9K3D0</accession>
<dbReference type="InterPro" id="IPR001853">
    <property type="entry name" value="DSBA-like_thioredoxin_dom"/>
</dbReference>
<feature type="domain" description="DSBA-like thioredoxin" evidence="1">
    <location>
        <begin position="3"/>
        <end position="207"/>
    </location>
</feature>
<dbReference type="GO" id="GO:0016491">
    <property type="term" value="F:oxidoreductase activity"/>
    <property type="evidence" value="ECO:0007669"/>
    <property type="project" value="InterPro"/>
</dbReference>
<dbReference type="PANTHER" id="PTHR13887">
    <property type="entry name" value="GLUTATHIONE S-TRANSFERASE KAPPA"/>
    <property type="match status" value="1"/>
</dbReference>
<dbReference type="EMBL" id="FNGX01000002">
    <property type="protein sequence ID" value="SDL44228.1"/>
    <property type="molecule type" value="Genomic_DNA"/>
</dbReference>
<dbReference type="CDD" id="cd03024">
    <property type="entry name" value="DsbA_FrnE"/>
    <property type="match status" value="1"/>
</dbReference>
<sequence length="221" mass="24855">MNITYWSDIACPFCYIGATRMKRAMKAVGLNPNDLKMRAFQLKPYAPQETTENMLTQFATSHHMSKEDAQSQFDYIASMGEKEGLHIDMAGAIPTNTMLAHRLIKWAETQLSKDKLQELISALYQLYFERHVSIASKDELIRVASAFGLPAASTLNFLDSNQFEAEVKADMNLAYQSGVSGAPFFVLNQKYGISGAQPYEYMEAALKQVLAEERKKSNDEN</sequence>
<dbReference type="SUPFAM" id="SSF52833">
    <property type="entry name" value="Thioredoxin-like"/>
    <property type="match status" value="1"/>
</dbReference>
<evidence type="ECO:0000313" key="2">
    <source>
        <dbReference type="EMBL" id="SDL44228.1"/>
    </source>
</evidence>
<dbReference type="PANTHER" id="PTHR13887:SF41">
    <property type="entry name" value="THIOREDOXIN SUPERFAMILY PROTEIN"/>
    <property type="match status" value="1"/>
</dbReference>
<dbReference type="OrthoDB" id="9799122at2"/>
<evidence type="ECO:0000259" key="1">
    <source>
        <dbReference type="Pfam" id="PF01323"/>
    </source>
</evidence>
<dbReference type="Proteomes" id="UP000183162">
    <property type="component" value="Unassembled WGS sequence"/>
</dbReference>
<gene>
    <name evidence="2" type="ORF">SAMN05216400_0663</name>
</gene>
<evidence type="ECO:0000313" key="3">
    <source>
        <dbReference type="Proteomes" id="UP000183162"/>
    </source>
</evidence>
<dbReference type="Pfam" id="PF01323">
    <property type="entry name" value="DSBA"/>
    <property type="match status" value="1"/>
</dbReference>
<dbReference type="InterPro" id="IPR036249">
    <property type="entry name" value="Thioredoxin-like_sf"/>
</dbReference>